<dbReference type="PATRIC" id="fig|465820.4.peg.1865"/>
<reference evidence="2 3" key="1">
    <citation type="journal article" date="2016" name="Front. Microbiol.">
        <title>Genomic Resource of Rice Seed Associated Bacteria.</title>
        <authorList>
            <person name="Midha S."/>
            <person name="Bansal K."/>
            <person name="Sharma S."/>
            <person name="Kumar N."/>
            <person name="Patil P.P."/>
            <person name="Chaudhry V."/>
            <person name="Patil P.B."/>
        </authorList>
    </citation>
    <scope>NUCLEOTIDE SEQUENCE [LARGE SCALE GENOMIC DNA]</scope>
    <source>
        <strain evidence="2 3">NS359</strain>
    </source>
</reference>
<accession>A0A147DQL7</accession>
<evidence type="ECO:0000313" key="2">
    <source>
        <dbReference type="EMBL" id="KTR51846.1"/>
    </source>
</evidence>
<evidence type="ECO:0000313" key="3">
    <source>
        <dbReference type="Proteomes" id="UP000072763"/>
    </source>
</evidence>
<proteinExistence type="predicted"/>
<dbReference type="OrthoDB" id="5116068at2"/>
<dbReference type="EMBL" id="LDRC01000043">
    <property type="protein sequence ID" value="KTR51846.1"/>
    <property type="molecule type" value="Genomic_DNA"/>
</dbReference>
<dbReference type="InterPro" id="IPR007345">
    <property type="entry name" value="Polysacch_pyruvyl_Trfase"/>
</dbReference>
<organism evidence="2 3">
    <name type="scientific">Curtobacterium oceanosedimentum</name>
    <dbReference type="NCBI Taxonomy" id="465820"/>
    <lineage>
        <taxon>Bacteria</taxon>
        <taxon>Bacillati</taxon>
        <taxon>Actinomycetota</taxon>
        <taxon>Actinomycetes</taxon>
        <taxon>Micrococcales</taxon>
        <taxon>Microbacteriaceae</taxon>
        <taxon>Curtobacterium</taxon>
    </lineage>
</organism>
<protein>
    <recommendedName>
        <fullName evidence="1">Polysaccharide pyruvyl transferase domain-containing protein</fullName>
    </recommendedName>
</protein>
<dbReference type="PANTHER" id="PTHR36836">
    <property type="entry name" value="COLANIC ACID BIOSYNTHESIS PROTEIN WCAK"/>
    <property type="match status" value="1"/>
</dbReference>
<dbReference type="Pfam" id="PF04230">
    <property type="entry name" value="PS_pyruv_trans"/>
    <property type="match status" value="1"/>
</dbReference>
<dbReference type="AlphaFoldDB" id="A0A147DQL7"/>
<comment type="caution">
    <text evidence="2">The sequence shown here is derived from an EMBL/GenBank/DDBJ whole genome shotgun (WGS) entry which is preliminary data.</text>
</comment>
<dbReference type="Proteomes" id="UP000072763">
    <property type="component" value="Unassembled WGS sequence"/>
</dbReference>
<dbReference type="PANTHER" id="PTHR36836:SF1">
    <property type="entry name" value="COLANIC ACID BIOSYNTHESIS PROTEIN WCAK"/>
    <property type="match status" value="1"/>
</dbReference>
<feature type="domain" description="Polysaccharide pyruvyl transferase" evidence="1">
    <location>
        <begin position="19"/>
        <end position="284"/>
    </location>
</feature>
<evidence type="ECO:0000259" key="1">
    <source>
        <dbReference type="Pfam" id="PF04230"/>
    </source>
</evidence>
<name>A0A147DQL7_9MICO</name>
<gene>
    <name evidence="2" type="ORF">NS359_08495</name>
</gene>
<dbReference type="STRING" id="465820.NS263_13750"/>
<sequence length="341" mass="35889">MKILLVSADRTTRSGHPQNIGDALLTDALAEALGVAGHDVRVADLAPERRADGSVGRIPVPGLAGLRRAVAAADAVIIGGGTLLADDQPQRLFAGLPRLCLTTSLLAVLHRKKLAVFGVGVDPVGRRRARAAIRLVLHSAAVWVRDADSAGRASRFLGGRSVRVSGDVSLSARAEIAARAIPASDREGVVVALNRREAALLRPEDVERLRSRHGSVRFLSMDQGVDADSTHLAHDVARELSVVEGPVPWTRAVAEIAGAEAVVASRMHAMYVACMVSVPVVAVGDAPKVRTFVGDFGVAHATGVAEACSTEPRTEAARTDAQTARLSEAMKELEEWLDAAH</sequence>